<dbReference type="Proteomes" id="UP000318626">
    <property type="component" value="Chromosome"/>
</dbReference>
<reference evidence="3" key="1">
    <citation type="submission" date="2019-02" db="EMBL/GenBank/DDBJ databases">
        <title>Deep-cultivation of Planctomycetes and their phenomic and genomic characterization uncovers novel biology.</title>
        <authorList>
            <person name="Wiegand S."/>
            <person name="Jogler M."/>
            <person name="Boedeker C."/>
            <person name="Pinto D."/>
            <person name="Vollmers J."/>
            <person name="Rivas-Marin E."/>
            <person name="Kohn T."/>
            <person name="Peeters S.H."/>
            <person name="Heuer A."/>
            <person name="Rast P."/>
            <person name="Oberbeckmann S."/>
            <person name="Bunk B."/>
            <person name="Jeske O."/>
            <person name="Meyerdierks A."/>
            <person name="Storesund J.E."/>
            <person name="Kallscheuer N."/>
            <person name="Luecker S."/>
            <person name="Lage O.M."/>
            <person name="Pohl T."/>
            <person name="Merkel B.J."/>
            <person name="Hornburger P."/>
            <person name="Mueller R.-W."/>
            <person name="Bruemmer F."/>
            <person name="Labrenz M."/>
            <person name="Spormann A.M."/>
            <person name="Op den Camp H."/>
            <person name="Overmann J."/>
            <person name="Amann R."/>
            <person name="Jetten M.S.M."/>
            <person name="Mascher T."/>
            <person name="Medema M.H."/>
            <person name="Devos D.P."/>
            <person name="Kaster A.-K."/>
            <person name="Ovreas L."/>
            <person name="Rohde M."/>
            <person name="Galperin M.Y."/>
            <person name="Jogler C."/>
        </authorList>
    </citation>
    <scope>NUCLEOTIDE SEQUENCE [LARGE SCALE GENOMIC DNA]</scope>
    <source>
        <strain evidence="3">Pan97</strain>
    </source>
</reference>
<gene>
    <name evidence="2" type="ORF">Pan97_41440</name>
</gene>
<feature type="compositionally biased region" description="Basic and acidic residues" evidence="1">
    <location>
        <begin position="7"/>
        <end position="32"/>
    </location>
</feature>
<dbReference type="Pfam" id="PF08899">
    <property type="entry name" value="DUF1844"/>
    <property type="match status" value="1"/>
</dbReference>
<protein>
    <recommendedName>
        <fullName evidence="4">DUF1844 domain-containing protein</fullName>
    </recommendedName>
</protein>
<feature type="compositionally biased region" description="Low complexity" evidence="1">
    <location>
        <begin position="35"/>
        <end position="54"/>
    </location>
</feature>
<feature type="region of interest" description="Disordered" evidence="1">
    <location>
        <begin position="1"/>
        <end position="57"/>
    </location>
</feature>
<evidence type="ECO:0008006" key="4">
    <source>
        <dbReference type="Google" id="ProtNLM"/>
    </source>
</evidence>
<dbReference type="AlphaFoldDB" id="A0A518CCX5"/>
<proteinExistence type="predicted"/>
<dbReference type="KEGG" id="bvo:Pan97_41440"/>
<sequence length="137" mass="14856">MSEEQDPEKKIVVDSDWKEQVRQEKEKLKGEPEAEAPSQPAEAEPESTSSSGAGQFPPADFTLLISMLATQAFSAMGHIPDPATGQATKHPEVAKHMIDLLAVLEEKTKGNLDPQEKAALESVLHQLRMAYVAVAHG</sequence>
<dbReference type="RefSeq" id="WP_144975722.1">
    <property type="nucleotide sequence ID" value="NZ_CP036289.1"/>
</dbReference>
<dbReference type="OrthoDB" id="9799618at2"/>
<evidence type="ECO:0000256" key="1">
    <source>
        <dbReference type="SAM" id="MobiDB-lite"/>
    </source>
</evidence>
<evidence type="ECO:0000313" key="2">
    <source>
        <dbReference type="EMBL" id="QDU77083.1"/>
    </source>
</evidence>
<name>A0A518CCX5_9BACT</name>
<organism evidence="2 3">
    <name type="scientific">Bremerella volcania</name>
    <dbReference type="NCBI Taxonomy" id="2527984"/>
    <lineage>
        <taxon>Bacteria</taxon>
        <taxon>Pseudomonadati</taxon>
        <taxon>Planctomycetota</taxon>
        <taxon>Planctomycetia</taxon>
        <taxon>Pirellulales</taxon>
        <taxon>Pirellulaceae</taxon>
        <taxon>Bremerella</taxon>
    </lineage>
</organism>
<accession>A0A518CCX5</accession>
<keyword evidence="3" id="KW-1185">Reference proteome</keyword>
<dbReference type="EMBL" id="CP036289">
    <property type="protein sequence ID" value="QDU77083.1"/>
    <property type="molecule type" value="Genomic_DNA"/>
</dbReference>
<dbReference type="InterPro" id="IPR014995">
    <property type="entry name" value="DUF1844"/>
</dbReference>
<evidence type="ECO:0000313" key="3">
    <source>
        <dbReference type="Proteomes" id="UP000318626"/>
    </source>
</evidence>